<evidence type="ECO:0000313" key="1">
    <source>
        <dbReference type="EMBL" id="KAF8791583.1"/>
    </source>
</evidence>
<dbReference type="EMBL" id="JABXBU010000011">
    <property type="protein sequence ID" value="KAF8791583.1"/>
    <property type="molecule type" value="Genomic_DNA"/>
</dbReference>
<proteinExistence type="predicted"/>
<protein>
    <submittedName>
        <fullName evidence="1">Uncharacterized protein</fullName>
    </submittedName>
</protein>
<dbReference type="Proteomes" id="UP000807504">
    <property type="component" value="Unassembled WGS sequence"/>
</dbReference>
<accession>A0A8T0FS99</accession>
<keyword evidence="2" id="KW-1185">Reference proteome</keyword>
<evidence type="ECO:0000313" key="2">
    <source>
        <dbReference type="Proteomes" id="UP000807504"/>
    </source>
</evidence>
<sequence length="134" mass="15141">MGWTSKFRIWPQEAPPLSNLTRRTFGPNRFTGLVFGGNFGKYTGTKAIESINFLNVVLDQKSSISNKKQQGFVTPLSIETKVSSRKREIDKNVEMLASLTILVCKTLSFLDTPIDTNLDRLQEIDGKRECRDAQ</sequence>
<reference evidence="1" key="1">
    <citation type="journal article" date="2020" name="bioRxiv">
        <title>Chromosome-level reference genome of the European wasp spider Argiope bruennichi: a resource for studies on range expansion and evolutionary adaptation.</title>
        <authorList>
            <person name="Sheffer M.M."/>
            <person name="Hoppe A."/>
            <person name="Krehenwinkel H."/>
            <person name="Uhl G."/>
            <person name="Kuss A.W."/>
            <person name="Jensen L."/>
            <person name="Jensen C."/>
            <person name="Gillespie R.G."/>
            <person name="Hoff K.J."/>
            <person name="Prost S."/>
        </authorList>
    </citation>
    <scope>NUCLEOTIDE SEQUENCE</scope>
</reference>
<organism evidence="1 2">
    <name type="scientific">Argiope bruennichi</name>
    <name type="common">Wasp spider</name>
    <name type="synonym">Aranea bruennichi</name>
    <dbReference type="NCBI Taxonomy" id="94029"/>
    <lineage>
        <taxon>Eukaryota</taxon>
        <taxon>Metazoa</taxon>
        <taxon>Ecdysozoa</taxon>
        <taxon>Arthropoda</taxon>
        <taxon>Chelicerata</taxon>
        <taxon>Arachnida</taxon>
        <taxon>Araneae</taxon>
        <taxon>Araneomorphae</taxon>
        <taxon>Entelegynae</taxon>
        <taxon>Araneoidea</taxon>
        <taxon>Araneidae</taxon>
        <taxon>Argiope</taxon>
    </lineage>
</organism>
<name>A0A8T0FS99_ARGBR</name>
<gene>
    <name evidence="1" type="ORF">HNY73_006425</name>
</gene>
<reference evidence="1" key="2">
    <citation type="submission" date="2020-06" db="EMBL/GenBank/DDBJ databases">
        <authorList>
            <person name="Sheffer M."/>
        </authorList>
    </citation>
    <scope>NUCLEOTIDE SEQUENCE</scope>
</reference>
<dbReference type="AlphaFoldDB" id="A0A8T0FS99"/>
<comment type="caution">
    <text evidence="1">The sequence shown here is derived from an EMBL/GenBank/DDBJ whole genome shotgun (WGS) entry which is preliminary data.</text>
</comment>